<dbReference type="SUPFAM" id="SSF56925">
    <property type="entry name" value="OMPA-like"/>
    <property type="match status" value="1"/>
</dbReference>
<reference evidence="5" key="1">
    <citation type="submission" date="2016-06" db="EMBL/GenBank/DDBJ databases">
        <authorList>
            <person name="Rodrigo-Torres L."/>
            <person name="Arahal R.D."/>
            <person name="Lucena T."/>
        </authorList>
    </citation>
    <scope>NUCLEOTIDE SEQUENCE [LARGE SCALE GENOMIC DNA]</scope>
    <source>
        <strain evidence="5">CECT8203</strain>
    </source>
</reference>
<evidence type="ECO:0000259" key="3">
    <source>
        <dbReference type="Pfam" id="PF13505"/>
    </source>
</evidence>
<dbReference type="AlphaFoldDB" id="A0A240EJ66"/>
<feature type="domain" description="Outer membrane protein beta-barrel" evidence="3">
    <location>
        <begin position="8"/>
        <end position="165"/>
    </location>
</feature>
<evidence type="ECO:0000256" key="1">
    <source>
        <dbReference type="ARBA" id="ARBA00022729"/>
    </source>
</evidence>
<dbReference type="RefSeq" id="WP_096993224.1">
    <property type="nucleotide sequence ID" value="NZ_JBHSII010000011.1"/>
</dbReference>
<organism evidence="4 5">
    <name type="scientific">Vibrio thalassae</name>
    <dbReference type="NCBI Taxonomy" id="1243014"/>
    <lineage>
        <taxon>Bacteria</taxon>
        <taxon>Pseudomonadati</taxon>
        <taxon>Pseudomonadota</taxon>
        <taxon>Gammaproteobacteria</taxon>
        <taxon>Vibrionales</taxon>
        <taxon>Vibrionaceae</taxon>
        <taxon>Vibrio</taxon>
    </lineage>
</organism>
<keyword evidence="5" id="KW-1185">Reference proteome</keyword>
<dbReference type="Proteomes" id="UP000219336">
    <property type="component" value="Unassembled WGS sequence"/>
</dbReference>
<dbReference type="InterPro" id="IPR011250">
    <property type="entry name" value="OMP/PagP_B-barrel"/>
</dbReference>
<evidence type="ECO:0000313" key="5">
    <source>
        <dbReference type="Proteomes" id="UP000219336"/>
    </source>
</evidence>
<evidence type="ECO:0000256" key="2">
    <source>
        <dbReference type="SAM" id="SignalP"/>
    </source>
</evidence>
<proteinExistence type="predicted"/>
<dbReference type="OrthoDB" id="6115907at2"/>
<dbReference type="EMBL" id="OANU01000018">
    <property type="protein sequence ID" value="SNX48015.1"/>
    <property type="molecule type" value="Genomic_DNA"/>
</dbReference>
<sequence>MKLKNKLLLLSTSLFALPTLAQGLYAGASIGHGNQQNVVHDVSTATGYLMAGYRFNENIGAEYRFGGVNTNDSYINDLRSYNSLYVRGSYEIDPGFEVYGLVGFTQARGGNYFSNGSRTTSSPSFGLGARFEIAEDLGLNAEYVSVISKREYSLSAVYFGIDYRF</sequence>
<feature type="chain" id="PRO_5012263823" evidence="2">
    <location>
        <begin position="22"/>
        <end position="165"/>
    </location>
</feature>
<dbReference type="Gene3D" id="2.40.160.20">
    <property type="match status" value="1"/>
</dbReference>
<accession>A0A240EJ66</accession>
<feature type="signal peptide" evidence="2">
    <location>
        <begin position="1"/>
        <end position="21"/>
    </location>
</feature>
<gene>
    <name evidence="4" type="ORF">VTH8203_01631</name>
</gene>
<name>A0A240EJ66_9VIBR</name>
<keyword evidence="4" id="KW-0812">Transmembrane</keyword>
<protein>
    <submittedName>
        <fullName evidence="4">OmpA-like transmembrane domain protein</fullName>
    </submittedName>
</protein>
<keyword evidence="1 2" id="KW-0732">Signal</keyword>
<evidence type="ECO:0000313" key="4">
    <source>
        <dbReference type="EMBL" id="SNX48015.1"/>
    </source>
</evidence>
<dbReference type="Pfam" id="PF13505">
    <property type="entry name" value="OMP_b-brl"/>
    <property type="match status" value="1"/>
</dbReference>
<keyword evidence="4" id="KW-0472">Membrane</keyword>
<dbReference type="InterPro" id="IPR027385">
    <property type="entry name" value="Beta-barrel_OMP"/>
</dbReference>